<dbReference type="EMBL" id="JXLU01000103">
    <property type="protein sequence ID" value="KIO72146.1"/>
    <property type="molecule type" value="Genomic_DNA"/>
</dbReference>
<proteinExistence type="predicted"/>
<protein>
    <submittedName>
        <fullName evidence="1">Uncharacterized protein</fullName>
    </submittedName>
</protein>
<accession>A0ABD4A4Z8</accession>
<dbReference type="Proteomes" id="UP000032076">
    <property type="component" value="Unassembled WGS sequence"/>
</dbReference>
<reference evidence="1 2" key="1">
    <citation type="submission" date="2015-01" db="EMBL/GenBank/DDBJ databases">
        <title>Draft Genome Sequences of Four Bacillus thermoamylovorans Strains, Isolated From Food Products.</title>
        <authorList>
            <person name="Krawcyk A.O."/>
            <person name="Berendsen E.M."/>
            <person name="Eijlander R.T."/>
            <person name="de Jong A."/>
            <person name="Wells-Bennik M."/>
            <person name="Kuipers O.P."/>
        </authorList>
    </citation>
    <scope>NUCLEOTIDE SEQUENCE [LARGE SCALE GENOMIC DNA]</scope>
    <source>
        <strain evidence="1 2">B4167</strain>
    </source>
</reference>
<name>A0ABD4A4Z8_9BACI</name>
<sequence>MNVFLPWMFHEQNITVFFNAFYRNRNAGKINFWLFEK</sequence>
<evidence type="ECO:0000313" key="1">
    <source>
        <dbReference type="EMBL" id="KIO72146.1"/>
    </source>
</evidence>
<dbReference type="AlphaFoldDB" id="A0ABD4A4Z8"/>
<comment type="caution">
    <text evidence="1">The sequence shown here is derived from an EMBL/GenBank/DDBJ whole genome shotgun (WGS) entry which is preliminary data.</text>
</comment>
<evidence type="ECO:0000313" key="2">
    <source>
        <dbReference type="Proteomes" id="UP000032076"/>
    </source>
</evidence>
<gene>
    <name evidence="1" type="ORF">B4167_3121</name>
</gene>
<organism evidence="1 2">
    <name type="scientific">Caldibacillus thermoamylovorans</name>
    <dbReference type="NCBI Taxonomy" id="35841"/>
    <lineage>
        <taxon>Bacteria</taxon>
        <taxon>Bacillati</taxon>
        <taxon>Bacillota</taxon>
        <taxon>Bacilli</taxon>
        <taxon>Bacillales</taxon>
        <taxon>Bacillaceae</taxon>
        <taxon>Caldibacillus</taxon>
    </lineage>
</organism>